<evidence type="ECO:0000313" key="1">
    <source>
        <dbReference type="EMBL" id="CAE8709317.1"/>
    </source>
</evidence>
<organism evidence="1 2">
    <name type="scientific">Polarella glacialis</name>
    <name type="common">Dinoflagellate</name>
    <dbReference type="NCBI Taxonomy" id="89957"/>
    <lineage>
        <taxon>Eukaryota</taxon>
        <taxon>Sar</taxon>
        <taxon>Alveolata</taxon>
        <taxon>Dinophyceae</taxon>
        <taxon>Suessiales</taxon>
        <taxon>Suessiaceae</taxon>
        <taxon>Polarella</taxon>
    </lineage>
</organism>
<dbReference type="Proteomes" id="UP000626109">
    <property type="component" value="Unassembled WGS sequence"/>
</dbReference>
<dbReference type="AlphaFoldDB" id="A0A813KVH7"/>
<dbReference type="EMBL" id="CAJNNW010031828">
    <property type="protein sequence ID" value="CAE8709317.1"/>
    <property type="molecule type" value="Genomic_DNA"/>
</dbReference>
<accession>A0A813KVH7</accession>
<comment type="caution">
    <text evidence="1">The sequence shown here is derived from an EMBL/GenBank/DDBJ whole genome shotgun (WGS) entry which is preliminary data.</text>
</comment>
<gene>
    <name evidence="1" type="ORF">PGLA2088_LOCUS35390</name>
</gene>
<evidence type="ECO:0000313" key="2">
    <source>
        <dbReference type="Proteomes" id="UP000626109"/>
    </source>
</evidence>
<protein>
    <submittedName>
        <fullName evidence="1">Uncharacterized protein</fullName>
    </submittedName>
</protein>
<name>A0A813KVH7_POLGL</name>
<reference evidence="1" key="1">
    <citation type="submission" date="2021-02" db="EMBL/GenBank/DDBJ databases">
        <authorList>
            <person name="Dougan E. K."/>
            <person name="Rhodes N."/>
            <person name="Thang M."/>
            <person name="Chan C."/>
        </authorList>
    </citation>
    <scope>NUCLEOTIDE SEQUENCE</scope>
</reference>
<proteinExistence type="predicted"/>
<sequence length="116" mass="12966">MIQNISCTAEAHAQMLVSAGFDYVALGHTNWPVVNMNTDVFILRATEVLFEEWKALGSRGIATPAIAVWPVSPKLPAGSNSTWQCLLDHLYNNPLYEELVYKQDGKKVVFISYNVH</sequence>